<feature type="domain" description="ATP-cone" evidence="4">
    <location>
        <begin position="3"/>
        <end position="95"/>
    </location>
</feature>
<dbReference type="EMBL" id="MT631651">
    <property type="protein sequence ID" value="QNO56264.1"/>
    <property type="molecule type" value="Genomic_DNA"/>
</dbReference>
<evidence type="ECO:0000259" key="4">
    <source>
        <dbReference type="PROSITE" id="PS51161"/>
    </source>
</evidence>
<dbReference type="AlphaFoldDB" id="A0A7G9Z7N0"/>
<dbReference type="GO" id="GO:0031250">
    <property type="term" value="C:anaerobic ribonucleoside-triphosphate reductase complex"/>
    <property type="evidence" value="ECO:0007669"/>
    <property type="project" value="TreeGrafter"/>
</dbReference>
<dbReference type="PANTHER" id="PTHR21075">
    <property type="entry name" value="ANAEROBIC RIBONUCLEOSIDE-TRIPHOSPHATE REDUCTASE"/>
    <property type="match status" value="1"/>
</dbReference>
<dbReference type="CDD" id="cd01675">
    <property type="entry name" value="RNR_III"/>
    <property type="match status" value="1"/>
</dbReference>
<dbReference type="InterPro" id="IPR005144">
    <property type="entry name" value="ATP-cone_dom"/>
</dbReference>
<dbReference type="GO" id="GO:0008998">
    <property type="term" value="F:ribonucleoside-triphosphate reductase (thioredoxin) activity"/>
    <property type="evidence" value="ECO:0007669"/>
    <property type="project" value="InterPro"/>
</dbReference>
<evidence type="ECO:0000256" key="3">
    <source>
        <dbReference type="PROSITE-ProRule" id="PRU00492"/>
    </source>
</evidence>
<dbReference type="PANTHER" id="PTHR21075:SF0">
    <property type="entry name" value="ANAEROBIC RIBONUCLEOSIDE-TRIPHOSPHATE REDUCTASE"/>
    <property type="match status" value="1"/>
</dbReference>
<dbReference type="NCBIfam" id="TIGR02487">
    <property type="entry name" value="NrdD"/>
    <property type="match status" value="1"/>
</dbReference>
<accession>A0A7G9Z7N0</accession>
<dbReference type="Gene3D" id="3.20.70.20">
    <property type="match status" value="1"/>
</dbReference>
<dbReference type="SUPFAM" id="SSF51998">
    <property type="entry name" value="PFL-like glycyl radical enzymes"/>
    <property type="match status" value="1"/>
</dbReference>
<sequence length="748" mass="84761">MFKKIEKRDGRVKKFEVEKITNAIAKAGAATGEFDSEIAQKLTLKVLNLAQQAIPRDIPTVEEIQDVVEEILLSSPYRKTAKAYIIYREQHAGIRDITSKANVDLVDQYLEKIDWQVNENSNMSFSLQGLNNYVSSEITKIYWLVKIYPPEIRQAHLNGDFHIHDLNLLSVYCVGWDLFDLLVEGFKGAPGKIESKPAKHLHSALGQVVNFFYTLQGEAAGAQAFSNFDTLLAPFIRYDRLGYKEVKQALQEFVFNINVPTRVGFQTPFTNITLDLTVPKYYADQGVIIGGKLQRETYNDFQEEMALFNRAFLEVMAEGDAKGRVFTFPIPTYNISKDFNWENSNLEGLWELTAKYGVPYFSNFINSDMNPEDARSMCCRLRIDNRELEVRGGGLFGSNPLTGSIGVVTINMGRLGYLAKDEDEFLTALERLMILAKASLEIKRGVLDKFTEEKLYPYTQFYLRGIKERFGEYWKNHFSTIGLLGMNEACLNLLGENIASDKAREFSLRVLDFMREKLLQFQEETGNNYNLEATPAEGTSYRLARIDKEKNPEIICANEEEYKAGAEPFYTNSTQLPVNYTDDVFEALDLQDGIQTRYTGGTVLHIFAGERVGDPDTIKGLIRKICESYHLPYFTFTPTFSVCPSHGYVAGEHYTCPECGAETEVYSRVVGYLRPVKQWNKGKREEFRTRKTFVVEPVKPLELGVKRGAALASSTKTSKAVGVKGNSGAVEYKQLDLISFSDDVDEND</sequence>
<evidence type="ECO:0000256" key="2">
    <source>
        <dbReference type="ARBA" id="ARBA00022840"/>
    </source>
</evidence>
<dbReference type="GO" id="GO:0004748">
    <property type="term" value="F:ribonucleoside-diphosphate reductase activity, thioredoxin disulfide as acceptor"/>
    <property type="evidence" value="ECO:0007669"/>
    <property type="project" value="TreeGrafter"/>
</dbReference>
<dbReference type="Pfam" id="PF13597">
    <property type="entry name" value="NRDD"/>
    <property type="match status" value="1"/>
</dbReference>
<keyword evidence="2 3" id="KW-0067">ATP-binding</keyword>
<dbReference type="GO" id="GO:0006260">
    <property type="term" value="P:DNA replication"/>
    <property type="evidence" value="ECO:0007669"/>
    <property type="project" value="InterPro"/>
</dbReference>
<dbReference type="Pfam" id="PF03477">
    <property type="entry name" value="ATP-cone"/>
    <property type="match status" value="1"/>
</dbReference>
<dbReference type="PROSITE" id="PS51161">
    <property type="entry name" value="ATP_CONE"/>
    <property type="match status" value="1"/>
</dbReference>
<evidence type="ECO:0000256" key="1">
    <source>
        <dbReference type="ARBA" id="ARBA00022741"/>
    </source>
</evidence>
<gene>
    <name evidence="5" type="ORF">INNEFFPN_00023</name>
</gene>
<evidence type="ECO:0000313" key="5">
    <source>
        <dbReference type="EMBL" id="QNO56264.1"/>
    </source>
</evidence>
<keyword evidence="1 3" id="KW-0547">Nucleotide-binding</keyword>
<dbReference type="GO" id="GO:0005524">
    <property type="term" value="F:ATP binding"/>
    <property type="evidence" value="ECO:0007669"/>
    <property type="project" value="UniProtKB-UniRule"/>
</dbReference>
<reference evidence="5" key="1">
    <citation type="submission" date="2020-06" db="EMBL/GenBank/DDBJ databases">
        <title>Unique genomic features of the anaerobic methanotrophic archaea.</title>
        <authorList>
            <person name="Chadwick G.L."/>
            <person name="Skennerton C.T."/>
            <person name="Laso-Perez R."/>
            <person name="Leu A.O."/>
            <person name="Speth D.R."/>
            <person name="Yu H."/>
            <person name="Morgan-Lang C."/>
            <person name="Hatzenpichler R."/>
            <person name="Goudeau D."/>
            <person name="Malmstrom R."/>
            <person name="Brazelton W.J."/>
            <person name="Woyke T."/>
            <person name="Hallam S.J."/>
            <person name="Tyson G.W."/>
            <person name="Wegener G."/>
            <person name="Boetius A."/>
            <person name="Orphan V."/>
        </authorList>
    </citation>
    <scope>NUCLEOTIDE SEQUENCE</scope>
</reference>
<protein>
    <recommendedName>
        <fullName evidence="4">ATP-cone domain-containing protein</fullName>
    </recommendedName>
</protein>
<proteinExistence type="predicted"/>
<organism evidence="5">
    <name type="scientific">Candidatus Methanophaga sp. ANME-1 ERB7</name>
    <dbReference type="NCBI Taxonomy" id="2759913"/>
    <lineage>
        <taxon>Archaea</taxon>
        <taxon>Methanobacteriati</taxon>
        <taxon>Methanobacteriota</taxon>
        <taxon>Stenosarchaea group</taxon>
        <taxon>Methanomicrobia</taxon>
        <taxon>Candidatus Methanophagales</taxon>
        <taxon>Candidatus Methanophagaceae</taxon>
        <taxon>Candidatus Methanophaga</taxon>
    </lineage>
</organism>
<dbReference type="GO" id="GO:0009265">
    <property type="term" value="P:2'-deoxyribonucleotide biosynthetic process"/>
    <property type="evidence" value="ECO:0007669"/>
    <property type="project" value="TreeGrafter"/>
</dbReference>
<dbReference type="InterPro" id="IPR012833">
    <property type="entry name" value="NrdD"/>
</dbReference>
<name>A0A7G9Z7N0_9EURY</name>
<dbReference type="NCBIfam" id="NF006126">
    <property type="entry name" value="PRK08270.1"/>
    <property type="match status" value="1"/>
</dbReference>